<dbReference type="InterPro" id="IPR043780">
    <property type="entry name" value="DUF5722"/>
</dbReference>
<dbReference type="RefSeq" id="WP_074650811.1">
    <property type="nucleotide sequence ID" value="NZ_FOIL01000098.1"/>
</dbReference>
<feature type="chain" id="PRO_5011571623" description="DUF5722 domain-containing protein" evidence="1">
    <location>
        <begin position="35"/>
        <end position="570"/>
    </location>
</feature>
<evidence type="ECO:0000256" key="1">
    <source>
        <dbReference type="SAM" id="SignalP"/>
    </source>
</evidence>
<gene>
    <name evidence="3" type="ORF">SAMN04487771_10982</name>
</gene>
<dbReference type="EMBL" id="FOIL01000098">
    <property type="protein sequence ID" value="SET99325.1"/>
    <property type="molecule type" value="Genomic_DNA"/>
</dbReference>
<keyword evidence="4" id="KW-1185">Reference proteome</keyword>
<dbReference type="STRING" id="1526.SAMN02910262_00741"/>
<feature type="signal peptide" evidence="1">
    <location>
        <begin position="1"/>
        <end position="34"/>
    </location>
</feature>
<evidence type="ECO:0000313" key="3">
    <source>
        <dbReference type="EMBL" id="SET99325.1"/>
    </source>
</evidence>
<reference evidence="3 4" key="1">
    <citation type="submission" date="2016-10" db="EMBL/GenBank/DDBJ databases">
        <authorList>
            <person name="de Groot N.N."/>
        </authorList>
    </citation>
    <scope>NUCLEOTIDE SEQUENCE [LARGE SCALE GENOMIC DNA]</scope>
    <source>
        <strain evidence="3 4">KH1P1</strain>
    </source>
</reference>
<proteinExistence type="predicted"/>
<dbReference type="InterPro" id="IPR017853">
    <property type="entry name" value="GH"/>
</dbReference>
<name>A0A1I0IQ49_9FIRM</name>
<dbReference type="Gene3D" id="3.20.20.80">
    <property type="entry name" value="Glycosidases"/>
    <property type="match status" value="1"/>
</dbReference>
<dbReference type="eggNOG" id="ENOG502Z89I">
    <property type="taxonomic scope" value="Bacteria"/>
</dbReference>
<evidence type="ECO:0000259" key="2">
    <source>
        <dbReference type="Pfam" id="PF18989"/>
    </source>
</evidence>
<dbReference type="Pfam" id="PF18989">
    <property type="entry name" value="DUF5722"/>
    <property type="match status" value="1"/>
</dbReference>
<evidence type="ECO:0000313" key="4">
    <source>
        <dbReference type="Proteomes" id="UP000199820"/>
    </source>
</evidence>
<dbReference type="AlphaFoldDB" id="A0A1I0IQ49"/>
<dbReference type="SUPFAM" id="SSF51445">
    <property type="entry name" value="(Trans)glycosidases"/>
    <property type="match status" value="1"/>
</dbReference>
<protein>
    <recommendedName>
        <fullName evidence="2">DUF5722 domain-containing protein</fullName>
    </recommendedName>
</protein>
<sequence length="570" mass="63855">MYLKGHKKTVRLLLCAASCLMLSGAAAMSAFADAAQENAQTQEAEQNVISTTGQISSCTIDTDKTNVTLTMTSNAEMAGTDGKIYLVEMKNWQDDLTGRTDYLASQDGASQVSFHFPLNADSTGDRRYSSFIAAVWDTKKQEYKALTPRYYITNPEIMAKDQSALRITGKKGLSIEFSLIEDAMNMGIKQAEINIPVNFLYGNGVDYTYKGQTYHFAKSWLDTYDRVIKTLSGRGVVVTAVILNGWNANDPDMFLPGTAKSSDPYYMFNTKTEAGQRKLEAAANFLAERYNGSNGHGRLSNWVIGNEINNQYWNHTGAMDVRSYVELYQKAYRTFYAAVKSQNAHSNVLFSIDYYWNDSSKANGSTYYKGKDVLDQFNSVAAAEGPIDWGIAYHPYPYPMNDPVFWDDGSQGLTDSITTPILNFYNLHVLTDYMQSSELRAPDGNVRHIFLTEQGFTSTTPSGEKLKEQAAAYAYSYYLVESNPYIEGYNLARQIDAPSEVNDGISFGLFYCDMNQPNNIVAYHSKPIYYVFKDIDVPSRTLSVSKEAKQTLGISKWSELIPHFKWSGLE</sequence>
<keyword evidence="1" id="KW-0732">Signal</keyword>
<feature type="domain" description="DUF5722" evidence="2">
    <location>
        <begin position="168"/>
        <end position="559"/>
    </location>
</feature>
<accession>A0A1I0IQ49</accession>
<organism evidence="3 4">
    <name type="scientific">[Clostridium] aminophilum</name>
    <dbReference type="NCBI Taxonomy" id="1526"/>
    <lineage>
        <taxon>Bacteria</taxon>
        <taxon>Bacillati</taxon>
        <taxon>Bacillota</taxon>
        <taxon>Clostridia</taxon>
        <taxon>Lachnospirales</taxon>
        <taxon>Lachnospiraceae</taxon>
    </lineage>
</organism>
<dbReference type="Proteomes" id="UP000199820">
    <property type="component" value="Unassembled WGS sequence"/>
</dbReference>